<evidence type="ECO:0008006" key="5">
    <source>
        <dbReference type="Google" id="ProtNLM"/>
    </source>
</evidence>
<keyword evidence="2" id="KW-0732">Signal</keyword>
<comment type="caution">
    <text evidence="3">The sequence shown here is derived from an EMBL/GenBank/DDBJ whole genome shotgun (WGS) entry which is preliminary data.</text>
</comment>
<evidence type="ECO:0000256" key="2">
    <source>
        <dbReference type="SAM" id="SignalP"/>
    </source>
</evidence>
<dbReference type="EMBL" id="MVHT01000059">
    <property type="protein sequence ID" value="ORA99311.1"/>
    <property type="molecule type" value="Genomic_DNA"/>
</dbReference>
<feature type="chain" id="PRO_5014267764" description="Transmembrane protein" evidence="2">
    <location>
        <begin position="27"/>
        <end position="81"/>
    </location>
</feature>
<organism evidence="3 4">
    <name type="scientific">Mycobacterium intermedium</name>
    <dbReference type="NCBI Taxonomy" id="28445"/>
    <lineage>
        <taxon>Bacteria</taxon>
        <taxon>Bacillati</taxon>
        <taxon>Actinomycetota</taxon>
        <taxon>Actinomycetes</taxon>
        <taxon>Mycobacteriales</taxon>
        <taxon>Mycobacteriaceae</taxon>
        <taxon>Mycobacterium</taxon>
        <taxon>Mycobacterium simiae complex</taxon>
    </lineage>
</organism>
<protein>
    <recommendedName>
        <fullName evidence="5">Transmembrane protein</fullName>
    </recommendedName>
</protein>
<evidence type="ECO:0000313" key="3">
    <source>
        <dbReference type="EMBL" id="ORA99311.1"/>
    </source>
</evidence>
<evidence type="ECO:0000256" key="1">
    <source>
        <dbReference type="SAM" id="Phobius"/>
    </source>
</evidence>
<dbReference type="OrthoDB" id="4753130at2"/>
<reference evidence="3 4" key="1">
    <citation type="submission" date="2017-02" db="EMBL/GenBank/DDBJ databases">
        <title>The new phylogeny of genus Mycobacterium.</title>
        <authorList>
            <person name="Tortoli E."/>
            <person name="Trovato A."/>
            <person name="Cirillo D.M."/>
        </authorList>
    </citation>
    <scope>NUCLEOTIDE SEQUENCE [LARGE SCALE GENOMIC DNA]</scope>
    <source>
        <strain evidence="3 4">DSM 44049</strain>
    </source>
</reference>
<name>A0A1E3S6S3_MYCIE</name>
<gene>
    <name evidence="3" type="ORF">BST27_19660</name>
</gene>
<dbReference type="STRING" id="28445.BHQ20_25205"/>
<keyword evidence="1" id="KW-1133">Transmembrane helix</keyword>
<dbReference type="Proteomes" id="UP000192739">
    <property type="component" value="Unassembled WGS sequence"/>
</dbReference>
<keyword evidence="1" id="KW-0812">Transmembrane</keyword>
<evidence type="ECO:0000313" key="4">
    <source>
        <dbReference type="Proteomes" id="UP000192739"/>
    </source>
</evidence>
<dbReference type="RefSeq" id="WP_069421894.1">
    <property type="nucleotide sequence ID" value="NZ_CBCRZH010000054.1"/>
</dbReference>
<sequence length="81" mass="8486">MIARYRAFVELACACAALVAAGVSWAHTRSTVAVAPVLEGQPTTTSVVYHPAQLVLTLLFATIAGIFTVVGMTRLARSKAP</sequence>
<feature type="transmembrane region" description="Helical" evidence="1">
    <location>
        <begin position="50"/>
        <end position="72"/>
    </location>
</feature>
<keyword evidence="1" id="KW-0472">Membrane</keyword>
<dbReference type="AlphaFoldDB" id="A0A1E3S6S3"/>
<keyword evidence="4" id="KW-1185">Reference proteome</keyword>
<feature type="signal peptide" evidence="2">
    <location>
        <begin position="1"/>
        <end position="26"/>
    </location>
</feature>
<proteinExistence type="predicted"/>
<accession>A0A1E3S6S3</accession>